<keyword evidence="3 8" id="KW-0032">Aminotransferase</keyword>
<evidence type="ECO:0000259" key="7">
    <source>
        <dbReference type="Pfam" id="PF00155"/>
    </source>
</evidence>
<feature type="domain" description="Aminotransferase class I/classII large" evidence="7">
    <location>
        <begin position="42"/>
        <end position="406"/>
    </location>
</feature>
<comment type="cofactor">
    <cofactor evidence="1">
        <name>pyridoxal 5'-phosphate</name>
        <dbReference type="ChEBI" id="CHEBI:597326"/>
    </cofactor>
</comment>
<dbReference type="EC" id="2.6.1.2" evidence="6"/>
<comment type="caution">
    <text evidence="8">The sequence shown here is derived from an EMBL/GenBank/DDBJ whole genome shotgun (WGS) entry which is preliminary data.</text>
</comment>
<evidence type="ECO:0000256" key="3">
    <source>
        <dbReference type="ARBA" id="ARBA00022576"/>
    </source>
</evidence>
<keyword evidence="9" id="KW-1185">Reference proteome</keyword>
<dbReference type="GO" id="GO:0004021">
    <property type="term" value="F:L-alanine:2-oxoglutarate aminotransferase activity"/>
    <property type="evidence" value="ECO:0007669"/>
    <property type="project" value="UniProtKB-EC"/>
</dbReference>
<protein>
    <recommendedName>
        <fullName evidence="6">alanine transaminase</fullName>
        <ecNumber evidence="6">2.6.1.2</ecNumber>
    </recommendedName>
</protein>
<dbReference type="InterPro" id="IPR004839">
    <property type="entry name" value="Aminotransferase_I/II_large"/>
</dbReference>
<dbReference type="CDD" id="cd00609">
    <property type="entry name" value="AAT_like"/>
    <property type="match status" value="1"/>
</dbReference>
<dbReference type="EMBL" id="WPNZ01000034">
    <property type="protein sequence ID" value="MVO90568.1"/>
    <property type="molecule type" value="Genomic_DNA"/>
</dbReference>
<gene>
    <name evidence="8" type="ORF">GPA10_38915</name>
</gene>
<dbReference type="InterPro" id="IPR015424">
    <property type="entry name" value="PyrdxlP-dep_Trfase"/>
</dbReference>
<dbReference type="InterPro" id="IPR015422">
    <property type="entry name" value="PyrdxlP-dep_Trfase_small"/>
</dbReference>
<evidence type="ECO:0000313" key="8">
    <source>
        <dbReference type="EMBL" id="MVO90568.1"/>
    </source>
</evidence>
<dbReference type="Gene3D" id="3.90.1150.10">
    <property type="entry name" value="Aspartate Aminotransferase, domain 1"/>
    <property type="match status" value="1"/>
</dbReference>
<dbReference type="Proteomes" id="UP000483802">
    <property type="component" value="Unassembled WGS sequence"/>
</dbReference>
<evidence type="ECO:0000256" key="2">
    <source>
        <dbReference type="ARBA" id="ARBA00007441"/>
    </source>
</evidence>
<dbReference type="SUPFAM" id="SSF53383">
    <property type="entry name" value="PLP-dependent transferases"/>
    <property type="match status" value="1"/>
</dbReference>
<sequence>MSSVVRPQSDIRPSRRVAAAERHGLRGALTDEAHELSAAGRPVIDLGLGDPAAHGIPAPPTVLATLHERVDDARSYSDEAGHLTVRTAVAEHFRTRLALPGVAPSDVRLGNGVSELALLTLHTLLDPGDEVLVPDPGYPMWSAYTSLCDGTAVPYPCPESDGWRPDPDAVSRLAGPRTRALVVINPVNPTGAVWSAETLEGLAAVARAHGLVLFSDEIYDGIRFVPGPHVPLAAHAPDLLCLTFGGLSKFSRLPGLRAGWVVASHPPGVGRAYLDAVASLAALRLSPNSAGQYAVPAALSAPALRDAAALTEPGGALHQARSAARTAMARQPRLRCTSQDGTFYAFPRLDLPAGTTATDFARRLLREKSVLAMPGEQFGHDGALSTHLRLTTLAPPAQTASAIERIGDLLTEMWTEPTGKGAATARPRRE</sequence>
<keyword evidence="4 8" id="KW-0808">Transferase</keyword>
<evidence type="ECO:0000256" key="5">
    <source>
        <dbReference type="ARBA" id="ARBA00022898"/>
    </source>
</evidence>
<dbReference type="InterPro" id="IPR051926">
    <property type="entry name" value="Ala_Aminotransferase"/>
</dbReference>
<comment type="similarity">
    <text evidence="2">Belongs to the class-I pyridoxal-phosphate-dependent aminotransferase family.</text>
</comment>
<dbReference type="PANTHER" id="PTHR43488:SF2">
    <property type="entry name" value="GLUTAMATE-PYRUVATE AMINOTRANSFERASE ALAA"/>
    <property type="match status" value="1"/>
</dbReference>
<dbReference type="Gene3D" id="3.40.640.10">
    <property type="entry name" value="Type I PLP-dependent aspartate aminotransferase-like (Major domain)"/>
    <property type="match status" value="1"/>
</dbReference>
<dbReference type="InterPro" id="IPR015421">
    <property type="entry name" value="PyrdxlP-dep_Trfase_major"/>
</dbReference>
<organism evidence="8 9">
    <name type="scientific">Streptomyces typhae</name>
    <dbReference type="NCBI Taxonomy" id="2681492"/>
    <lineage>
        <taxon>Bacteria</taxon>
        <taxon>Bacillati</taxon>
        <taxon>Actinomycetota</taxon>
        <taxon>Actinomycetes</taxon>
        <taxon>Kitasatosporales</taxon>
        <taxon>Streptomycetaceae</taxon>
        <taxon>Streptomyces</taxon>
    </lineage>
</organism>
<keyword evidence="5" id="KW-0663">Pyridoxal phosphate</keyword>
<dbReference type="GO" id="GO:0030170">
    <property type="term" value="F:pyridoxal phosphate binding"/>
    <property type="evidence" value="ECO:0007669"/>
    <property type="project" value="InterPro"/>
</dbReference>
<evidence type="ECO:0000256" key="1">
    <source>
        <dbReference type="ARBA" id="ARBA00001933"/>
    </source>
</evidence>
<dbReference type="Pfam" id="PF00155">
    <property type="entry name" value="Aminotran_1_2"/>
    <property type="match status" value="1"/>
</dbReference>
<proteinExistence type="inferred from homology"/>
<name>A0A6L6X9K7_9ACTN</name>
<dbReference type="AlphaFoldDB" id="A0A6L6X9K7"/>
<accession>A0A6L6X9K7</accession>
<dbReference type="PANTHER" id="PTHR43488">
    <property type="entry name" value="GLUTAMATE-PYRUVATE AMINOTRANSFERASE ALAA"/>
    <property type="match status" value="1"/>
</dbReference>
<reference evidence="8 9" key="1">
    <citation type="submission" date="2019-11" db="EMBL/GenBank/DDBJ databases">
        <title>Streptomyces typhae sp. nov., a novel endophytic actinomycete isolated from the root of cattail pollen (Typha angustifolia L.).</title>
        <authorList>
            <person name="Peng C."/>
        </authorList>
    </citation>
    <scope>NUCLEOTIDE SEQUENCE [LARGE SCALE GENOMIC DNA]</scope>
    <source>
        <strain evidence="9">p1417</strain>
    </source>
</reference>
<evidence type="ECO:0000256" key="6">
    <source>
        <dbReference type="ARBA" id="ARBA00026106"/>
    </source>
</evidence>
<evidence type="ECO:0000256" key="4">
    <source>
        <dbReference type="ARBA" id="ARBA00022679"/>
    </source>
</evidence>
<evidence type="ECO:0000313" key="9">
    <source>
        <dbReference type="Proteomes" id="UP000483802"/>
    </source>
</evidence>
<dbReference type="RefSeq" id="WP_157169548.1">
    <property type="nucleotide sequence ID" value="NZ_WPNZ01000034.1"/>
</dbReference>